<feature type="compositionally biased region" description="Pro residues" evidence="3">
    <location>
        <begin position="234"/>
        <end position="248"/>
    </location>
</feature>
<dbReference type="EMBL" id="AACS02000001">
    <property type="protein sequence ID" value="EAU92345.1"/>
    <property type="molecule type" value="Genomic_DNA"/>
</dbReference>
<dbReference type="GO" id="GO:0005509">
    <property type="term" value="F:calcium ion binding"/>
    <property type="evidence" value="ECO:0007669"/>
    <property type="project" value="InterPro"/>
</dbReference>
<organism evidence="6 7">
    <name type="scientific">Coprinopsis cinerea (strain Okayama-7 / 130 / ATCC MYA-4618 / FGSC 9003)</name>
    <name type="common">Inky cap fungus</name>
    <name type="synonym">Hormographiella aspergillata</name>
    <dbReference type="NCBI Taxonomy" id="240176"/>
    <lineage>
        <taxon>Eukaryota</taxon>
        <taxon>Fungi</taxon>
        <taxon>Dikarya</taxon>
        <taxon>Basidiomycota</taxon>
        <taxon>Agaricomycotina</taxon>
        <taxon>Agaricomycetes</taxon>
        <taxon>Agaricomycetidae</taxon>
        <taxon>Agaricales</taxon>
        <taxon>Agaricineae</taxon>
        <taxon>Psathyrellaceae</taxon>
        <taxon>Coprinopsis</taxon>
    </lineage>
</organism>
<dbReference type="Gene3D" id="1.10.238.10">
    <property type="entry name" value="EF-hand"/>
    <property type="match status" value="1"/>
</dbReference>
<dbReference type="InterPro" id="IPR011992">
    <property type="entry name" value="EF-hand-dom_pair"/>
</dbReference>
<keyword evidence="2" id="KW-0106">Calcium</keyword>
<keyword evidence="7" id="KW-1185">Reference proteome</keyword>
<evidence type="ECO:0000256" key="4">
    <source>
        <dbReference type="SAM" id="SignalP"/>
    </source>
</evidence>
<dbReference type="InterPro" id="IPR018247">
    <property type="entry name" value="EF_Hand_1_Ca_BS"/>
</dbReference>
<evidence type="ECO:0000256" key="1">
    <source>
        <dbReference type="ARBA" id="ARBA00022729"/>
    </source>
</evidence>
<feature type="domain" description="EF-hand" evidence="5">
    <location>
        <begin position="51"/>
        <end position="123"/>
    </location>
</feature>
<evidence type="ECO:0000259" key="5">
    <source>
        <dbReference type="Pfam" id="PF13499"/>
    </source>
</evidence>
<dbReference type="PANTHER" id="PTHR19237">
    <property type="entry name" value="NUCLEOBINDIN"/>
    <property type="match status" value="1"/>
</dbReference>
<gene>
    <name evidence="6" type="ORF">CC1G_00564</name>
</gene>
<dbReference type="OMA" id="MATEHHI"/>
<dbReference type="OrthoDB" id="289247at2759"/>
<dbReference type="AlphaFoldDB" id="A8N3V2"/>
<feature type="signal peptide" evidence="4">
    <location>
        <begin position="1"/>
        <end position="20"/>
    </location>
</feature>
<dbReference type="GeneID" id="6005814"/>
<dbReference type="InParanoid" id="A8N3V2"/>
<dbReference type="GO" id="GO:0005793">
    <property type="term" value="C:endoplasmic reticulum-Golgi intermediate compartment"/>
    <property type="evidence" value="ECO:0007669"/>
    <property type="project" value="TreeGrafter"/>
</dbReference>
<evidence type="ECO:0000313" key="7">
    <source>
        <dbReference type="Proteomes" id="UP000001861"/>
    </source>
</evidence>
<dbReference type="eggNOG" id="ENOG502QRFY">
    <property type="taxonomic scope" value="Eukaryota"/>
</dbReference>
<dbReference type="InterPro" id="IPR002048">
    <property type="entry name" value="EF_hand_dom"/>
</dbReference>
<dbReference type="Pfam" id="PF13499">
    <property type="entry name" value="EF-hand_7"/>
    <property type="match status" value="1"/>
</dbReference>
<proteinExistence type="predicted"/>
<sequence length="306" mass="34991">MLKPLAWSFLVFSRLALGHGGHDHSGPAQGETIQQYAQRHMSKEHHIDTFDIRSFFHLHDLNRDGFWDREEIEAVYGVHHVYSQRKTPDEIEHQKKADHIVNTVLGILDLNKDGKVSPKELEKVGLDGLPNFEHMGAEGHHYDEESEFFLHHEEEFHSTPETQTDEAYNHPEDLEHFAHHEKIEKAELEREAKFQGVTVEELVKAQLAAEEAAERAKTAVPENAEATPAAGDPAQPPQPPRPQFTRVPPPEKQDPAIKYKSAKEEGARGSQWGEGPEGYKAPVKPAEKMRKNLPYKYKFRRNWGDF</sequence>
<dbReference type="KEGG" id="cci:CC1G_00564"/>
<evidence type="ECO:0000256" key="2">
    <source>
        <dbReference type="ARBA" id="ARBA00022837"/>
    </source>
</evidence>
<reference evidence="6 7" key="1">
    <citation type="journal article" date="2010" name="Proc. Natl. Acad. Sci. U.S.A.">
        <title>Insights into evolution of multicellular fungi from the assembled chromosomes of the mushroom Coprinopsis cinerea (Coprinus cinereus).</title>
        <authorList>
            <person name="Stajich J.E."/>
            <person name="Wilke S.K."/>
            <person name="Ahren D."/>
            <person name="Au C.H."/>
            <person name="Birren B.W."/>
            <person name="Borodovsky M."/>
            <person name="Burns C."/>
            <person name="Canback B."/>
            <person name="Casselton L.A."/>
            <person name="Cheng C.K."/>
            <person name="Deng J."/>
            <person name="Dietrich F.S."/>
            <person name="Fargo D.C."/>
            <person name="Farman M.L."/>
            <person name="Gathman A.C."/>
            <person name="Goldberg J."/>
            <person name="Guigo R."/>
            <person name="Hoegger P.J."/>
            <person name="Hooker J.B."/>
            <person name="Huggins A."/>
            <person name="James T.Y."/>
            <person name="Kamada T."/>
            <person name="Kilaru S."/>
            <person name="Kodira C."/>
            <person name="Kues U."/>
            <person name="Kupfer D."/>
            <person name="Kwan H.S."/>
            <person name="Lomsadze A."/>
            <person name="Li W."/>
            <person name="Lilly W.W."/>
            <person name="Ma L.J."/>
            <person name="Mackey A.J."/>
            <person name="Manning G."/>
            <person name="Martin F."/>
            <person name="Muraguchi H."/>
            <person name="Natvig D.O."/>
            <person name="Palmerini H."/>
            <person name="Ramesh M.A."/>
            <person name="Rehmeyer C.J."/>
            <person name="Roe B.A."/>
            <person name="Shenoy N."/>
            <person name="Stanke M."/>
            <person name="Ter-Hovhannisyan V."/>
            <person name="Tunlid A."/>
            <person name="Velagapudi R."/>
            <person name="Vision T.J."/>
            <person name="Zeng Q."/>
            <person name="Zolan M.E."/>
            <person name="Pukkila P.J."/>
        </authorList>
    </citation>
    <scope>NUCLEOTIDE SEQUENCE [LARGE SCALE GENOMIC DNA]</scope>
    <source>
        <strain evidence="7">Okayama-7 / 130 / ATCC MYA-4618 / FGSC 9003</strain>
    </source>
</reference>
<keyword evidence="1 4" id="KW-0732">Signal</keyword>
<dbReference type="PROSITE" id="PS00018">
    <property type="entry name" value="EF_HAND_1"/>
    <property type="match status" value="1"/>
</dbReference>
<accession>A8N3V2</accession>
<dbReference type="PANTHER" id="PTHR19237:SF20">
    <property type="entry name" value="NUCLEOBINDIN 1"/>
    <property type="match status" value="1"/>
</dbReference>
<dbReference type="STRING" id="240176.A8N3V2"/>
<name>A8N3V2_COPC7</name>
<dbReference type="VEuPathDB" id="FungiDB:CC1G_00564"/>
<dbReference type="Proteomes" id="UP000001861">
    <property type="component" value="Unassembled WGS sequence"/>
</dbReference>
<feature type="chain" id="PRO_5002726929" description="EF-hand domain-containing protein" evidence="4">
    <location>
        <begin position="21"/>
        <end position="306"/>
    </location>
</feature>
<dbReference type="InterPro" id="IPR040250">
    <property type="entry name" value="Nucleobindin"/>
</dbReference>
<feature type="region of interest" description="Disordered" evidence="3">
    <location>
        <begin position="213"/>
        <end position="285"/>
    </location>
</feature>
<feature type="compositionally biased region" description="Basic and acidic residues" evidence="3">
    <location>
        <begin position="249"/>
        <end position="267"/>
    </location>
</feature>
<dbReference type="RefSeq" id="XP_001829385.1">
    <property type="nucleotide sequence ID" value="XM_001829333.1"/>
</dbReference>
<evidence type="ECO:0000256" key="3">
    <source>
        <dbReference type="SAM" id="MobiDB-lite"/>
    </source>
</evidence>
<comment type="caution">
    <text evidence="6">The sequence shown here is derived from an EMBL/GenBank/DDBJ whole genome shotgun (WGS) entry which is preliminary data.</text>
</comment>
<dbReference type="SUPFAM" id="SSF47473">
    <property type="entry name" value="EF-hand"/>
    <property type="match status" value="1"/>
</dbReference>
<protein>
    <recommendedName>
        <fullName evidence="5">EF-hand domain-containing protein</fullName>
    </recommendedName>
</protein>
<dbReference type="GO" id="GO:0070062">
    <property type="term" value="C:extracellular exosome"/>
    <property type="evidence" value="ECO:0007669"/>
    <property type="project" value="TreeGrafter"/>
</dbReference>
<evidence type="ECO:0000313" key="6">
    <source>
        <dbReference type="EMBL" id="EAU92345.1"/>
    </source>
</evidence>